<protein>
    <submittedName>
        <fullName evidence="3">Peptidase S9 prolyl oligopeptidase active site domain protein</fullName>
    </submittedName>
</protein>
<dbReference type="MEROPS" id="S09.073"/>
<dbReference type="InterPro" id="IPR002469">
    <property type="entry name" value="Peptidase_S9B_N"/>
</dbReference>
<dbReference type="eggNOG" id="COG0823">
    <property type="taxonomic scope" value="Bacteria"/>
</dbReference>
<evidence type="ECO:0000259" key="2">
    <source>
        <dbReference type="Pfam" id="PF00930"/>
    </source>
</evidence>
<dbReference type="STRING" id="446470.Snas_1253"/>
<gene>
    <name evidence="3" type="ordered locus">Snas_1253</name>
</gene>
<dbReference type="EMBL" id="CP001778">
    <property type="protein sequence ID" value="ADD40963.1"/>
    <property type="molecule type" value="Genomic_DNA"/>
</dbReference>
<sequence length="714" mass="76338">MIHSDFLRQLARTRRFTLGVPRHVRVSPDGQRVVFVRSASGTDATRSLWSVDVDSGEERLLVDPAKLAGGEDVPEEVRRLQERSRDLAAGVTDYATDAGLRVAAIGLAGRLWTVDLLSGELTALPATGPVIDPRPSPSGEHIAYVASGALRVIGADGGGDRALAIPDDADVSYGLAEYAAAEDMHRLRGFWWSPDGDRLLVAKVDNRRVPIWHLADPGDPLAAPTTIRYPAAGTANAEVTLSVRGLDGSTVDVDWDNEAHEYLIAAHWSRGGAVVSVQSRDHSSLLVRRLDPDTGALTTLRAESDPAWVTPFRGVPAYTDGGELVWGANVDGSYRLLVDGEAVTPDGLQLREVHGVDGDVVLFSASDEPTEIDLWAWSRASGLVQLAPGRSGVATLASPGRHEKAGSGVVYEAAIGGGTVVAHTATWDSGFAVTAWRDDREPVTIASHAEAASLTPRVTLLRAGSAKLRTAVLFPTDHEPGSKPLPVLLDPYGGPAGQRVLATQHGYRVSQWFAELGFAVVVADGRGTPGRGPAWDRTIYLDKAMPVLDDQITALRAAAETHPDLDLSRVAIRGWSYGGFLAALAVLRRPDVFHAAVAGAAPSDARLYGTYYQERYLGHPDEHPGAYADASLLDDAPNLTRPLLLIHGLVDDNVHPAHVFKLSAALQRAGREHTLLALPNTTHIPLDADISVNMFRQEARFLLNALGMDTTVAD</sequence>
<accession>D3PU17</accession>
<dbReference type="PANTHER" id="PTHR11731:SF193">
    <property type="entry name" value="DIPEPTIDYL PEPTIDASE 9"/>
    <property type="match status" value="1"/>
</dbReference>
<dbReference type="GO" id="GO:0008236">
    <property type="term" value="F:serine-type peptidase activity"/>
    <property type="evidence" value="ECO:0007669"/>
    <property type="project" value="InterPro"/>
</dbReference>
<name>D3PU17_STANL</name>
<feature type="domain" description="Peptidase S9 prolyl oligopeptidase catalytic" evidence="1">
    <location>
        <begin position="510"/>
        <end position="708"/>
    </location>
</feature>
<reference evidence="3 4" key="1">
    <citation type="journal article" date="2009" name="Stand. Genomic Sci.">
        <title>Complete genome sequence of Stackebrandtia nassauensis type strain (LLR-40K-21).</title>
        <authorList>
            <person name="Munk C."/>
            <person name="Lapidus A."/>
            <person name="Copeland A."/>
            <person name="Jando M."/>
            <person name="Mayilraj S."/>
            <person name="Glavina Del Rio T."/>
            <person name="Nolan M."/>
            <person name="Chen F."/>
            <person name="Lucas S."/>
            <person name="Tice H."/>
            <person name="Cheng J.F."/>
            <person name="Han C."/>
            <person name="Detter J.C."/>
            <person name="Bruce D."/>
            <person name="Goodwin L."/>
            <person name="Chain P."/>
            <person name="Pitluck S."/>
            <person name="Goker M."/>
            <person name="Ovchinikova G."/>
            <person name="Pati A."/>
            <person name="Ivanova N."/>
            <person name="Mavromatis K."/>
            <person name="Chen A."/>
            <person name="Palaniappan K."/>
            <person name="Land M."/>
            <person name="Hauser L."/>
            <person name="Chang Y.J."/>
            <person name="Jeffries C.D."/>
            <person name="Bristow J."/>
            <person name="Eisen J.A."/>
            <person name="Markowitz V."/>
            <person name="Hugenholtz P."/>
            <person name="Kyrpides N.C."/>
            <person name="Klenk H.P."/>
        </authorList>
    </citation>
    <scope>NUCLEOTIDE SEQUENCE [LARGE SCALE GENOMIC DNA]</scope>
    <source>
        <strain evidence="4">DSM 44728 / CIP 108903 / NRRL B-16338 / NBRC 102104 / LLR-40K-21</strain>
    </source>
</reference>
<dbReference type="PANTHER" id="PTHR11731">
    <property type="entry name" value="PROTEASE FAMILY S9B,C DIPEPTIDYL-PEPTIDASE IV-RELATED"/>
    <property type="match status" value="1"/>
</dbReference>
<evidence type="ECO:0000313" key="3">
    <source>
        <dbReference type="EMBL" id="ADD40963.1"/>
    </source>
</evidence>
<proteinExistence type="predicted"/>
<dbReference type="Gene3D" id="2.140.10.30">
    <property type="entry name" value="Dipeptidylpeptidase IV, N-terminal domain"/>
    <property type="match status" value="1"/>
</dbReference>
<dbReference type="ESTHER" id="stanl-d3pu17">
    <property type="family name" value="DPP4N_Peptidase_S9"/>
</dbReference>
<dbReference type="Pfam" id="PF00326">
    <property type="entry name" value="Peptidase_S9"/>
    <property type="match status" value="1"/>
</dbReference>
<dbReference type="Pfam" id="PF00930">
    <property type="entry name" value="DPPIV_N"/>
    <property type="match status" value="1"/>
</dbReference>
<dbReference type="Proteomes" id="UP000000844">
    <property type="component" value="Chromosome"/>
</dbReference>
<dbReference type="RefSeq" id="WP_013016534.1">
    <property type="nucleotide sequence ID" value="NC_013947.1"/>
</dbReference>
<dbReference type="KEGG" id="sna:Snas_1253"/>
<dbReference type="Gene3D" id="3.40.50.1820">
    <property type="entry name" value="alpha/beta hydrolase"/>
    <property type="match status" value="1"/>
</dbReference>
<dbReference type="InterPro" id="IPR050278">
    <property type="entry name" value="Serine_Prot_S9B/DPPIV"/>
</dbReference>
<keyword evidence="4" id="KW-1185">Reference proteome</keyword>
<organism evidence="3 4">
    <name type="scientific">Stackebrandtia nassauensis (strain DSM 44728 / CIP 108903 / NRRL B-16338 / NBRC 102104 / LLR-40K-21)</name>
    <dbReference type="NCBI Taxonomy" id="446470"/>
    <lineage>
        <taxon>Bacteria</taxon>
        <taxon>Bacillati</taxon>
        <taxon>Actinomycetota</taxon>
        <taxon>Actinomycetes</taxon>
        <taxon>Glycomycetales</taxon>
        <taxon>Glycomycetaceae</taxon>
        <taxon>Stackebrandtia</taxon>
    </lineage>
</organism>
<dbReference type="HOGENOM" id="CLU_006105_2_1_11"/>
<dbReference type="InterPro" id="IPR001375">
    <property type="entry name" value="Peptidase_S9_cat"/>
</dbReference>
<feature type="domain" description="Dipeptidylpeptidase IV N-terminal" evidence="2">
    <location>
        <begin position="108"/>
        <end position="337"/>
    </location>
</feature>
<dbReference type="SUPFAM" id="SSF53474">
    <property type="entry name" value="alpha/beta-Hydrolases"/>
    <property type="match status" value="1"/>
</dbReference>
<dbReference type="GO" id="GO:0006508">
    <property type="term" value="P:proteolysis"/>
    <property type="evidence" value="ECO:0007669"/>
    <property type="project" value="InterPro"/>
</dbReference>
<dbReference type="InterPro" id="IPR029058">
    <property type="entry name" value="AB_hydrolase_fold"/>
</dbReference>
<dbReference type="eggNOG" id="COG1506">
    <property type="taxonomic scope" value="Bacteria"/>
</dbReference>
<dbReference type="SUPFAM" id="SSF82171">
    <property type="entry name" value="DPP6 N-terminal domain-like"/>
    <property type="match status" value="1"/>
</dbReference>
<evidence type="ECO:0000259" key="1">
    <source>
        <dbReference type="Pfam" id="PF00326"/>
    </source>
</evidence>
<evidence type="ECO:0000313" key="4">
    <source>
        <dbReference type="Proteomes" id="UP000000844"/>
    </source>
</evidence>
<dbReference type="OrthoDB" id="9812921at2"/>
<dbReference type="GO" id="GO:0008239">
    <property type="term" value="F:dipeptidyl-peptidase activity"/>
    <property type="evidence" value="ECO:0007669"/>
    <property type="project" value="TreeGrafter"/>
</dbReference>
<dbReference type="AlphaFoldDB" id="D3PU17"/>